<dbReference type="PROSITE" id="PS50987">
    <property type="entry name" value="HTH_ARSR_2"/>
    <property type="match status" value="1"/>
</dbReference>
<dbReference type="InterPro" id="IPR001845">
    <property type="entry name" value="HTH_ArsR_DNA-bd_dom"/>
</dbReference>
<dbReference type="EMBL" id="SLUI01000006">
    <property type="protein sequence ID" value="TCL37176.1"/>
    <property type="molecule type" value="Genomic_DNA"/>
</dbReference>
<dbReference type="SUPFAM" id="SSF46785">
    <property type="entry name" value="Winged helix' DNA-binding domain"/>
    <property type="match status" value="1"/>
</dbReference>
<gene>
    <name evidence="5" type="ORF">EV210_10639</name>
</gene>
<dbReference type="PANTHER" id="PTHR43132:SF6">
    <property type="entry name" value="HTH-TYPE TRANSCRIPTIONAL REPRESSOR CZRA"/>
    <property type="match status" value="1"/>
</dbReference>
<dbReference type="OrthoDB" id="9794330at2"/>
<dbReference type="Proteomes" id="UP000295063">
    <property type="component" value="Unassembled WGS sequence"/>
</dbReference>
<keyword evidence="1" id="KW-0805">Transcription regulation</keyword>
<keyword evidence="2 5" id="KW-0238">DNA-binding</keyword>
<evidence type="ECO:0000313" key="6">
    <source>
        <dbReference type="Proteomes" id="UP000295063"/>
    </source>
</evidence>
<evidence type="ECO:0000256" key="2">
    <source>
        <dbReference type="ARBA" id="ARBA00023125"/>
    </source>
</evidence>
<reference evidence="5 6" key="1">
    <citation type="submission" date="2019-03" db="EMBL/GenBank/DDBJ databases">
        <title>Genomic Encyclopedia of Type Strains, Phase IV (KMG-IV): sequencing the most valuable type-strain genomes for metagenomic binning, comparative biology and taxonomic classification.</title>
        <authorList>
            <person name="Goeker M."/>
        </authorList>
    </citation>
    <scope>NUCLEOTIDE SEQUENCE [LARGE SCALE GENOMIC DNA]</scope>
    <source>
        <strain evidence="5 6">DSM 15969</strain>
    </source>
</reference>
<accession>A0A4R1PXA0</accession>
<organism evidence="5 6">
    <name type="scientific">Anaerospora hongkongensis</name>
    <dbReference type="NCBI Taxonomy" id="244830"/>
    <lineage>
        <taxon>Bacteria</taxon>
        <taxon>Bacillati</taxon>
        <taxon>Bacillota</taxon>
        <taxon>Negativicutes</taxon>
        <taxon>Selenomonadales</taxon>
        <taxon>Sporomusaceae</taxon>
        <taxon>Anaerospora</taxon>
    </lineage>
</organism>
<proteinExistence type="predicted"/>
<dbReference type="Gene3D" id="1.10.10.10">
    <property type="entry name" value="Winged helix-like DNA-binding domain superfamily/Winged helix DNA-binding domain"/>
    <property type="match status" value="1"/>
</dbReference>
<keyword evidence="3" id="KW-0804">Transcription</keyword>
<dbReference type="InterPro" id="IPR051011">
    <property type="entry name" value="Metal_resp_trans_reg"/>
</dbReference>
<dbReference type="CDD" id="cd00090">
    <property type="entry name" value="HTH_ARSR"/>
    <property type="match status" value="1"/>
</dbReference>
<evidence type="ECO:0000256" key="3">
    <source>
        <dbReference type="ARBA" id="ARBA00023163"/>
    </source>
</evidence>
<evidence type="ECO:0000256" key="1">
    <source>
        <dbReference type="ARBA" id="ARBA00023015"/>
    </source>
</evidence>
<dbReference type="GO" id="GO:0003677">
    <property type="term" value="F:DNA binding"/>
    <property type="evidence" value="ECO:0007669"/>
    <property type="project" value="UniProtKB-KW"/>
</dbReference>
<dbReference type="Pfam" id="PF01022">
    <property type="entry name" value="HTH_5"/>
    <property type="match status" value="1"/>
</dbReference>
<comment type="caution">
    <text evidence="5">The sequence shown here is derived from an EMBL/GenBank/DDBJ whole genome shotgun (WGS) entry which is preliminary data.</text>
</comment>
<dbReference type="RefSeq" id="WP_132079313.1">
    <property type="nucleotide sequence ID" value="NZ_DAIMLW010000246.1"/>
</dbReference>
<name>A0A4R1PXA0_9FIRM</name>
<dbReference type="PRINTS" id="PR00778">
    <property type="entry name" value="HTHARSR"/>
</dbReference>
<dbReference type="PANTHER" id="PTHR43132">
    <property type="entry name" value="ARSENICAL RESISTANCE OPERON REPRESSOR ARSR-RELATED"/>
    <property type="match status" value="1"/>
</dbReference>
<dbReference type="InterPro" id="IPR036390">
    <property type="entry name" value="WH_DNA-bd_sf"/>
</dbReference>
<sequence length="122" mass="14013">MNKCDCDNDVCEELCEHPQMICLARAEMVQETEAQQVTDMFRLLGDMNRFKILQALAKRELCVCDIAAVVQMGQSAVSHQLRLLRGARLVKYRKEGTLAWYSLTDHNITILLQHGLNHVRQK</sequence>
<keyword evidence="6" id="KW-1185">Reference proteome</keyword>
<evidence type="ECO:0000313" key="5">
    <source>
        <dbReference type="EMBL" id="TCL37176.1"/>
    </source>
</evidence>
<dbReference type="GO" id="GO:0003700">
    <property type="term" value="F:DNA-binding transcription factor activity"/>
    <property type="evidence" value="ECO:0007669"/>
    <property type="project" value="InterPro"/>
</dbReference>
<dbReference type="InterPro" id="IPR036388">
    <property type="entry name" value="WH-like_DNA-bd_sf"/>
</dbReference>
<protein>
    <submittedName>
        <fullName evidence="5">DNA-binding transcriptional ArsR family regulator</fullName>
    </submittedName>
</protein>
<dbReference type="SMART" id="SM00418">
    <property type="entry name" value="HTH_ARSR"/>
    <property type="match status" value="1"/>
</dbReference>
<feature type="domain" description="HTH arsR-type" evidence="4">
    <location>
        <begin position="29"/>
        <end position="122"/>
    </location>
</feature>
<dbReference type="InterPro" id="IPR011991">
    <property type="entry name" value="ArsR-like_HTH"/>
</dbReference>
<dbReference type="AlphaFoldDB" id="A0A4R1PXA0"/>
<evidence type="ECO:0000259" key="4">
    <source>
        <dbReference type="PROSITE" id="PS50987"/>
    </source>
</evidence>
<dbReference type="NCBIfam" id="NF033788">
    <property type="entry name" value="HTH_metalloreg"/>
    <property type="match status" value="1"/>
</dbReference>